<dbReference type="Proteomes" id="UP000029922">
    <property type="component" value="Unassembled WGS sequence"/>
</dbReference>
<dbReference type="GO" id="GO:0009086">
    <property type="term" value="P:methionine biosynthetic process"/>
    <property type="evidence" value="ECO:0007669"/>
    <property type="project" value="UniProtKB-KW"/>
</dbReference>
<dbReference type="RefSeq" id="WP_034557045.1">
    <property type="nucleotide sequence ID" value="NZ_FZML01000022.1"/>
</dbReference>
<accession>A0A099U2B7</accession>
<dbReference type="SUPFAM" id="SSF53223">
    <property type="entry name" value="Aminoacid dehydrogenase-like, N-terminal domain"/>
    <property type="match status" value="1"/>
</dbReference>
<feature type="domain" description="Tetrahydrofolate dehydrogenase/cyclohydrolase catalytic" evidence="13">
    <location>
        <begin position="4"/>
        <end position="118"/>
    </location>
</feature>
<dbReference type="GO" id="GO:0004488">
    <property type="term" value="F:methylenetetrahydrofolate dehydrogenase (NADP+) activity"/>
    <property type="evidence" value="ECO:0007669"/>
    <property type="project" value="UniProtKB-UniRule"/>
</dbReference>
<comment type="function">
    <text evidence="12">Catalyzes the oxidation of 5,10-methylenetetrahydrofolate to 5,10-methenyltetrahydrofolate and then the hydrolysis of 5,10-methenyltetrahydrofolate to 10-formyltetrahydrofolate.</text>
</comment>
<evidence type="ECO:0000259" key="13">
    <source>
        <dbReference type="Pfam" id="PF00763"/>
    </source>
</evidence>
<dbReference type="PROSITE" id="PS00767">
    <property type="entry name" value="THF_DHG_CYH_2"/>
    <property type="match status" value="1"/>
</dbReference>
<proteinExistence type="inferred from homology"/>
<keyword evidence="7 12" id="KW-0521">NADP</keyword>
<dbReference type="PANTHER" id="PTHR48099:SF5">
    <property type="entry name" value="C-1-TETRAHYDROFOLATE SYNTHASE, CYTOPLASMIC"/>
    <property type="match status" value="1"/>
</dbReference>
<feature type="binding site" evidence="12">
    <location>
        <begin position="163"/>
        <end position="165"/>
    </location>
    <ligand>
        <name>NADP(+)</name>
        <dbReference type="ChEBI" id="CHEBI:58349"/>
    </ligand>
</feature>
<comment type="subunit">
    <text evidence="2 12">Homodimer.</text>
</comment>
<name>A0A099U2B7_9HELI</name>
<keyword evidence="5 12" id="KW-0658">Purine biosynthesis</keyword>
<keyword evidence="3 12" id="KW-0554">One-carbon metabolism</keyword>
<dbReference type="Gene3D" id="3.40.50.720">
    <property type="entry name" value="NAD(P)-binding Rossmann-like Domain"/>
    <property type="match status" value="1"/>
</dbReference>
<comment type="catalytic activity">
    <reaction evidence="12">
        <text>(6R)-5,10-methylene-5,6,7,8-tetrahydrofolate + NADP(+) = (6R)-5,10-methenyltetrahydrofolate + NADPH</text>
        <dbReference type="Rhea" id="RHEA:22812"/>
        <dbReference type="ChEBI" id="CHEBI:15636"/>
        <dbReference type="ChEBI" id="CHEBI:57455"/>
        <dbReference type="ChEBI" id="CHEBI:57783"/>
        <dbReference type="ChEBI" id="CHEBI:58349"/>
        <dbReference type="EC" id="1.5.1.5"/>
    </reaction>
</comment>
<dbReference type="InterPro" id="IPR036291">
    <property type="entry name" value="NAD(P)-bd_dom_sf"/>
</dbReference>
<dbReference type="NCBIfam" id="NF010787">
    <property type="entry name" value="PRK14191.1"/>
    <property type="match status" value="1"/>
</dbReference>
<reference evidence="16 17" key="1">
    <citation type="journal article" date="2014" name="Genome Announc.">
        <title>Draft genome sequences of eight enterohepatic helicobacter species isolated from both laboratory and wild rodents.</title>
        <authorList>
            <person name="Sheh A."/>
            <person name="Shen Z."/>
            <person name="Fox J.G."/>
        </authorList>
    </citation>
    <scope>NUCLEOTIDE SEQUENCE [LARGE SCALE GENOMIC DNA]</scope>
    <source>
        <strain evidence="16 17">ST1</strain>
    </source>
</reference>
<keyword evidence="18" id="KW-1185">Reference proteome</keyword>
<evidence type="ECO:0000256" key="3">
    <source>
        <dbReference type="ARBA" id="ARBA00022563"/>
    </source>
</evidence>
<dbReference type="EMBL" id="JRPD02000014">
    <property type="protein sequence ID" value="TLD99835.1"/>
    <property type="molecule type" value="Genomic_DNA"/>
</dbReference>
<keyword evidence="4 12" id="KW-0028">Amino-acid biosynthesis</keyword>
<dbReference type="EC" id="1.5.1.5" evidence="12"/>
<dbReference type="InterPro" id="IPR020630">
    <property type="entry name" value="THF_DH/CycHdrlase_cat_dom"/>
</dbReference>
<evidence type="ECO:0000256" key="8">
    <source>
        <dbReference type="ARBA" id="ARBA00023002"/>
    </source>
</evidence>
<evidence type="ECO:0000259" key="14">
    <source>
        <dbReference type="Pfam" id="PF02882"/>
    </source>
</evidence>
<dbReference type="HAMAP" id="MF_01576">
    <property type="entry name" value="THF_DHG_CYH"/>
    <property type="match status" value="1"/>
</dbReference>
<dbReference type="Pfam" id="PF00763">
    <property type="entry name" value="THF_DHG_CYH"/>
    <property type="match status" value="1"/>
</dbReference>
<evidence type="ECO:0000256" key="11">
    <source>
        <dbReference type="ARBA" id="ARBA00023268"/>
    </source>
</evidence>
<protein>
    <recommendedName>
        <fullName evidence="12">Bifunctional protein FolD</fullName>
    </recommendedName>
    <domain>
        <recommendedName>
            <fullName evidence="12">Methylenetetrahydrofolate dehydrogenase</fullName>
            <ecNumber evidence="12">1.5.1.5</ecNumber>
        </recommendedName>
    </domain>
    <domain>
        <recommendedName>
            <fullName evidence="12">Methenyltetrahydrofolate cyclohydrolase</fullName>
            <ecNumber evidence="12">3.5.4.9</ecNumber>
        </recommendedName>
    </domain>
</protein>
<dbReference type="SUPFAM" id="SSF51735">
    <property type="entry name" value="NAD(P)-binding Rossmann-fold domains"/>
    <property type="match status" value="1"/>
</dbReference>
<evidence type="ECO:0000256" key="1">
    <source>
        <dbReference type="ARBA" id="ARBA00004777"/>
    </source>
</evidence>
<dbReference type="GO" id="GO:0035999">
    <property type="term" value="P:tetrahydrofolate interconversion"/>
    <property type="evidence" value="ECO:0007669"/>
    <property type="project" value="UniProtKB-UniRule"/>
</dbReference>
<evidence type="ECO:0000313" key="17">
    <source>
        <dbReference type="Proteomes" id="UP000029922"/>
    </source>
</evidence>
<evidence type="ECO:0000256" key="12">
    <source>
        <dbReference type="HAMAP-Rule" id="MF_01576"/>
    </source>
</evidence>
<feature type="binding site" evidence="12">
    <location>
        <position position="188"/>
    </location>
    <ligand>
        <name>NADP(+)</name>
        <dbReference type="ChEBI" id="CHEBI:58349"/>
    </ligand>
</feature>
<keyword evidence="6 12" id="KW-0378">Hydrolase</keyword>
<dbReference type="InterPro" id="IPR046346">
    <property type="entry name" value="Aminoacid_DH-like_N_sf"/>
</dbReference>
<keyword evidence="8 12" id="KW-0560">Oxidoreductase</keyword>
<dbReference type="EMBL" id="UGJE01000002">
    <property type="protein sequence ID" value="STQ86956.1"/>
    <property type="molecule type" value="Genomic_DNA"/>
</dbReference>
<evidence type="ECO:0000256" key="6">
    <source>
        <dbReference type="ARBA" id="ARBA00022801"/>
    </source>
</evidence>
<dbReference type="GO" id="GO:0004477">
    <property type="term" value="F:methenyltetrahydrofolate cyclohydrolase activity"/>
    <property type="evidence" value="ECO:0007669"/>
    <property type="project" value="UniProtKB-UniRule"/>
</dbReference>
<dbReference type="InterPro" id="IPR020631">
    <property type="entry name" value="THF_DH/CycHdrlase_NAD-bd_dom"/>
</dbReference>
<feature type="domain" description="Tetrahydrofolate dehydrogenase/cyclohydrolase NAD(P)-binding" evidence="14">
    <location>
        <begin position="137"/>
        <end position="278"/>
    </location>
</feature>
<gene>
    <name evidence="12 15" type="primary">folD</name>
    <name evidence="16" type="ORF">LS73_006530</name>
    <name evidence="15" type="ORF">NCTC12714_01767</name>
</gene>
<comment type="similarity">
    <text evidence="12">Belongs to the tetrahydrofolate dehydrogenase/cyclohydrolase family.</text>
</comment>
<dbReference type="FunFam" id="3.40.50.720:FF:000094">
    <property type="entry name" value="Bifunctional protein FolD"/>
    <property type="match status" value="1"/>
</dbReference>
<evidence type="ECO:0000256" key="9">
    <source>
        <dbReference type="ARBA" id="ARBA00023102"/>
    </source>
</evidence>
<dbReference type="InterPro" id="IPR020867">
    <property type="entry name" value="THF_DH/CycHdrlase_CS"/>
</dbReference>
<reference evidence="15 18" key="2">
    <citation type="submission" date="2018-06" db="EMBL/GenBank/DDBJ databases">
        <authorList>
            <consortium name="Pathogen Informatics"/>
            <person name="Doyle S."/>
        </authorList>
    </citation>
    <scope>NUCLEOTIDE SEQUENCE [LARGE SCALE GENOMIC DNA]</scope>
    <source>
        <strain evidence="15 18">NCTC12714</strain>
    </source>
</reference>
<dbReference type="PANTHER" id="PTHR48099">
    <property type="entry name" value="C-1-TETRAHYDROFOLATE SYNTHASE, CYTOPLASMIC-RELATED"/>
    <property type="match status" value="1"/>
</dbReference>
<evidence type="ECO:0000313" key="15">
    <source>
        <dbReference type="EMBL" id="STQ86956.1"/>
    </source>
</evidence>
<comment type="pathway">
    <text evidence="1 12">One-carbon metabolism; tetrahydrofolate interconversion.</text>
</comment>
<dbReference type="Proteomes" id="UP000255139">
    <property type="component" value="Unassembled WGS sequence"/>
</dbReference>
<dbReference type="InterPro" id="IPR000672">
    <property type="entry name" value="THF_DH/CycHdrlase"/>
</dbReference>
<keyword evidence="9 12" id="KW-0368">Histidine biosynthesis</keyword>
<dbReference type="GO" id="GO:0000105">
    <property type="term" value="P:L-histidine biosynthetic process"/>
    <property type="evidence" value="ECO:0007669"/>
    <property type="project" value="UniProtKB-KW"/>
</dbReference>
<dbReference type="GO" id="GO:0005829">
    <property type="term" value="C:cytosol"/>
    <property type="evidence" value="ECO:0007669"/>
    <property type="project" value="TreeGrafter"/>
</dbReference>
<organism evidence="15 18">
    <name type="scientific">Helicobacter muridarum</name>
    <dbReference type="NCBI Taxonomy" id="216"/>
    <lineage>
        <taxon>Bacteria</taxon>
        <taxon>Pseudomonadati</taxon>
        <taxon>Campylobacterota</taxon>
        <taxon>Epsilonproteobacteria</taxon>
        <taxon>Campylobacterales</taxon>
        <taxon>Helicobacteraceae</taxon>
        <taxon>Helicobacter</taxon>
    </lineage>
</organism>
<dbReference type="PRINTS" id="PR00085">
    <property type="entry name" value="THFDHDRGNASE"/>
</dbReference>
<evidence type="ECO:0000256" key="2">
    <source>
        <dbReference type="ARBA" id="ARBA00011738"/>
    </source>
</evidence>
<dbReference type="Gene3D" id="3.40.50.10860">
    <property type="entry name" value="Leucine Dehydrogenase, chain A, domain 1"/>
    <property type="match status" value="1"/>
</dbReference>
<evidence type="ECO:0000256" key="5">
    <source>
        <dbReference type="ARBA" id="ARBA00022755"/>
    </source>
</evidence>
<evidence type="ECO:0000256" key="7">
    <source>
        <dbReference type="ARBA" id="ARBA00022857"/>
    </source>
</evidence>
<evidence type="ECO:0000256" key="4">
    <source>
        <dbReference type="ARBA" id="ARBA00022605"/>
    </source>
</evidence>
<keyword evidence="10 12" id="KW-0486">Methionine biosynthesis</keyword>
<dbReference type="PROSITE" id="PS00766">
    <property type="entry name" value="THF_DHG_CYH_1"/>
    <property type="match status" value="1"/>
</dbReference>
<dbReference type="AlphaFoldDB" id="A0A099U2B7"/>
<dbReference type="FunFam" id="3.40.50.10860:FF:000005">
    <property type="entry name" value="C-1-tetrahydrofolate synthase, cytoplasmic, putative"/>
    <property type="match status" value="1"/>
</dbReference>
<dbReference type="OrthoDB" id="9803580at2"/>
<feature type="binding site" evidence="12">
    <location>
        <position position="229"/>
    </location>
    <ligand>
        <name>NADP(+)</name>
        <dbReference type="ChEBI" id="CHEBI:58349"/>
    </ligand>
</feature>
<dbReference type="Pfam" id="PF02882">
    <property type="entry name" value="THF_DHG_CYH_C"/>
    <property type="match status" value="1"/>
</dbReference>
<dbReference type="STRING" id="216.LS73_02005"/>
<evidence type="ECO:0000313" key="18">
    <source>
        <dbReference type="Proteomes" id="UP000255139"/>
    </source>
</evidence>
<evidence type="ECO:0000256" key="10">
    <source>
        <dbReference type="ARBA" id="ARBA00023167"/>
    </source>
</evidence>
<dbReference type="EC" id="3.5.4.9" evidence="12"/>
<dbReference type="UniPathway" id="UPA00193"/>
<sequence length="284" mass="30123">MTIMDGKTLANEIQKDIAKEVLNLSKEGIIPSLAVILVGSDPASQTYVNMKSKACKNVGITSILHEMPDNISQKDLIAMIENLNNNINIDGILIQLPLPSHINTNAILEAVLPNKDVDGFHTKNSGKLHSGICGFVPATPLGIMSLLAHYDICVKGKDVVIIGASNIVGKPLGALMLNAGATISICHIHTKDIASYTKRADIICVAVGKPNLITKDMVKQGVVIMDIGINRLPNGKIVGDVDFENVAPICSFITPVPGGVGPMTIASLLQNTIKSAKSRLQNLV</sequence>
<evidence type="ECO:0000313" key="16">
    <source>
        <dbReference type="EMBL" id="TLD99835.1"/>
    </source>
</evidence>
<comment type="catalytic activity">
    <reaction evidence="12">
        <text>(6R)-5,10-methenyltetrahydrofolate + H2O = (6R)-10-formyltetrahydrofolate + H(+)</text>
        <dbReference type="Rhea" id="RHEA:23700"/>
        <dbReference type="ChEBI" id="CHEBI:15377"/>
        <dbReference type="ChEBI" id="CHEBI:15378"/>
        <dbReference type="ChEBI" id="CHEBI:57455"/>
        <dbReference type="ChEBI" id="CHEBI:195366"/>
        <dbReference type="EC" id="3.5.4.9"/>
    </reaction>
</comment>
<keyword evidence="11 12" id="KW-0511">Multifunctional enzyme</keyword>
<dbReference type="CDD" id="cd01080">
    <property type="entry name" value="NAD_bind_m-THF_DH_Cyclohyd"/>
    <property type="match status" value="1"/>
</dbReference>
<dbReference type="GO" id="GO:0006164">
    <property type="term" value="P:purine nucleotide biosynthetic process"/>
    <property type="evidence" value="ECO:0007669"/>
    <property type="project" value="UniProtKB-KW"/>
</dbReference>